<name>A0ABS0XS97_9SPHN</name>
<proteinExistence type="predicted"/>
<evidence type="ECO:0000259" key="1">
    <source>
        <dbReference type="PROSITE" id="PS50404"/>
    </source>
</evidence>
<feature type="domain" description="GST N-terminal" evidence="1">
    <location>
        <begin position="10"/>
        <end position="89"/>
    </location>
</feature>
<reference evidence="4" key="1">
    <citation type="submission" date="2020-12" db="EMBL/GenBank/DDBJ databases">
        <title>Hymenobacter sp.</title>
        <authorList>
            <person name="Kim M.K."/>
        </authorList>
    </citation>
    <scope>NUCLEOTIDE SEQUENCE [LARGE SCALE GENOMIC DNA]</scope>
    <source>
        <strain evidence="4">BT553</strain>
    </source>
</reference>
<dbReference type="SFLD" id="SFLDG00358">
    <property type="entry name" value="Main_(cytGST)"/>
    <property type="match status" value="1"/>
</dbReference>
<dbReference type="EMBL" id="JAELXS010000008">
    <property type="protein sequence ID" value="MBJ6122916.1"/>
    <property type="molecule type" value="Genomic_DNA"/>
</dbReference>
<dbReference type="CDD" id="cd03046">
    <property type="entry name" value="GST_N_GTT1_like"/>
    <property type="match status" value="1"/>
</dbReference>
<dbReference type="PANTHER" id="PTHR44051">
    <property type="entry name" value="GLUTATHIONE S-TRANSFERASE-RELATED"/>
    <property type="match status" value="1"/>
</dbReference>
<dbReference type="SUPFAM" id="SSF47616">
    <property type="entry name" value="GST C-terminal domain-like"/>
    <property type="match status" value="1"/>
</dbReference>
<comment type="caution">
    <text evidence="3">The sequence shown here is derived from an EMBL/GenBank/DDBJ whole genome shotgun (WGS) entry which is preliminary data.</text>
</comment>
<feature type="domain" description="GST C-terminal" evidence="2">
    <location>
        <begin position="93"/>
        <end position="222"/>
    </location>
</feature>
<evidence type="ECO:0000259" key="2">
    <source>
        <dbReference type="PROSITE" id="PS50405"/>
    </source>
</evidence>
<dbReference type="InterPro" id="IPR040079">
    <property type="entry name" value="Glutathione_S-Trfase"/>
</dbReference>
<dbReference type="SFLD" id="SFLDS00019">
    <property type="entry name" value="Glutathione_Transferase_(cytos"/>
    <property type="match status" value="1"/>
</dbReference>
<dbReference type="Pfam" id="PF02798">
    <property type="entry name" value="GST_N"/>
    <property type="match status" value="1"/>
</dbReference>
<dbReference type="PANTHER" id="PTHR44051:SF8">
    <property type="entry name" value="GLUTATHIONE S-TRANSFERASE GSTA"/>
    <property type="match status" value="1"/>
</dbReference>
<dbReference type="Gene3D" id="3.40.30.10">
    <property type="entry name" value="Glutaredoxin"/>
    <property type="match status" value="1"/>
</dbReference>
<keyword evidence="4" id="KW-1185">Reference proteome</keyword>
<dbReference type="Proteomes" id="UP000640426">
    <property type="component" value="Unassembled WGS sequence"/>
</dbReference>
<protein>
    <submittedName>
        <fullName evidence="3">Glutathione S-transferase family protein</fullName>
    </submittedName>
</protein>
<evidence type="ECO:0000313" key="3">
    <source>
        <dbReference type="EMBL" id="MBJ6122916.1"/>
    </source>
</evidence>
<dbReference type="PROSITE" id="PS50405">
    <property type="entry name" value="GST_CTER"/>
    <property type="match status" value="1"/>
</dbReference>
<dbReference type="InterPro" id="IPR036249">
    <property type="entry name" value="Thioredoxin-like_sf"/>
</dbReference>
<gene>
    <name evidence="3" type="ORF">JAO74_14045</name>
</gene>
<dbReference type="RefSeq" id="WP_199039331.1">
    <property type="nucleotide sequence ID" value="NZ_JAELXS010000008.1"/>
</dbReference>
<organism evidence="3 4">
    <name type="scientific">Sphingomonas mollis</name>
    <dbReference type="NCBI Taxonomy" id="2795726"/>
    <lineage>
        <taxon>Bacteria</taxon>
        <taxon>Pseudomonadati</taxon>
        <taxon>Pseudomonadota</taxon>
        <taxon>Alphaproteobacteria</taxon>
        <taxon>Sphingomonadales</taxon>
        <taxon>Sphingomonadaceae</taxon>
        <taxon>Sphingomonas</taxon>
    </lineage>
</organism>
<dbReference type="Gene3D" id="1.20.1050.10">
    <property type="match status" value="1"/>
</dbReference>
<accession>A0ABS0XS97</accession>
<dbReference type="InterPro" id="IPR004045">
    <property type="entry name" value="Glutathione_S-Trfase_N"/>
</dbReference>
<sequence length="238" mass="26225">MTDRPVITAFDWVPDFARGQVRDLRVRWALEEVGQPYTVRYLPQGAQKRPPHRTCQPFGQVPTYEAGDLVLFESGAIVLHIAEAHPGILLPDDPAARSRAIEWMFAALNTVEPPIMDHAIATLFERGKPWSAPRLPAVCSRIDERLGELAQRLGDRTWLDGDRFTAGDLLMVAVLRIVSGDGMLAPYPNLAAYVARGEARPAFARAMADQLAGFTGSPPPGFAEWLKSQQLEQEGTVA</sequence>
<dbReference type="PROSITE" id="PS50404">
    <property type="entry name" value="GST_NTER"/>
    <property type="match status" value="1"/>
</dbReference>
<dbReference type="SUPFAM" id="SSF52833">
    <property type="entry name" value="Thioredoxin-like"/>
    <property type="match status" value="1"/>
</dbReference>
<dbReference type="Pfam" id="PF13410">
    <property type="entry name" value="GST_C_2"/>
    <property type="match status" value="1"/>
</dbReference>
<dbReference type="InterPro" id="IPR010987">
    <property type="entry name" value="Glutathione-S-Trfase_C-like"/>
</dbReference>
<dbReference type="CDD" id="cd03207">
    <property type="entry name" value="GST_C_8"/>
    <property type="match status" value="1"/>
</dbReference>
<dbReference type="InterPro" id="IPR036282">
    <property type="entry name" value="Glutathione-S-Trfase_C_sf"/>
</dbReference>
<evidence type="ECO:0000313" key="4">
    <source>
        <dbReference type="Proteomes" id="UP000640426"/>
    </source>
</evidence>